<sequence>MSTHFQYYSYMGKPKKDQVDWKNSPGDVEALVRFLHSQRSRVGQGGNFDSTVYNEAAKHLEAHGPPSHGVAKTAVSIKKYYSSTLRKLHTDILAVLQKTYTGASGWTYTYEGGFNVVSATEDAWRNFVSVHKQFKPFKTSGWPLWRLMHEIVPTQARGVHVFNAASQDTTQETGDSLSESELDPHLRSATPLQDVENHSPSQDSAISESQITSSQAFDESQDTLSQVSMQVSSTLSQTSVTSSQLQKTPALKRASSDIVDTPTPWSSKRVRLTGPEAIHSLGQSVHGISDTLRDIFGTTSKSTALSPSKKLAIARQRIKEDVQGFYISDDQATDLKILFARDNAAADAYGAEEDPVDRAKIAAKLLC</sequence>
<evidence type="ECO:0000313" key="2">
    <source>
        <dbReference type="Proteomes" id="UP001163835"/>
    </source>
</evidence>
<comment type="caution">
    <text evidence="1">The sequence shown here is derived from an EMBL/GenBank/DDBJ whole genome shotgun (WGS) entry which is preliminary data.</text>
</comment>
<proteinExistence type="predicted"/>
<evidence type="ECO:0000313" key="1">
    <source>
        <dbReference type="EMBL" id="KAJ3804166.1"/>
    </source>
</evidence>
<gene>
    <name evidence="1" type="ORF">F5876DRAFT_83651</name>
</gene>
<dbReference type="Proteomes" id="UP001163835">
    <property type="component" value="Unassembled WGS sequence"/>
</dbReference>
<protein>
    <submittedName>
        <fullName evidence="1">Uncharacterized protein</fullName>
    </submittedName>
</protein>
<dbReference type="EMBL" id="MU796239">
    <property type="protein sequence ID" value="KAJ3804166.1"/>
    <property type="molecule type" value="Genomic_DNA"/>
</dbReference>
<accession>A0ACC1THT3</accession>
<organism evidence="1 2">
    <name type="scientific">Lentinula aff. lateritia</name>
    <dbReference type="NCBI Taxonomy" id="2804960"/>
    <lineage>
        <taxon>Eukaryota</taxon>
        <taxon>Fungi</taxon>
        <taxon>Dikarya</taxon>
        <taxon>Basidiomycota</taxon>
        <taxon>Agaricomycotina</taxon>
        <taxon>Agaricomycetes</taxon>
        <taxon>Agaricomycetidae</taxon>
        <taxon>Agaricales</taxon>
        <taxon>Marasmiineae</taxon>
        <taxon>Omphalotaceae</taxon>
        <taxon>Lentinula</taxon>
    </lineage>
</organism>
<name>A0ACC1THT3_9AGAR</name>
<reference evidence="1" key="1">
    <citation type="submission" date="2022-09" db="EMBL/GenBank/DDBJ databases">
        <title>A Global Phylogenomic Analysis of the Shiitake Genus Lentinula.</title>
        <authorList>
            <consortium name="DOE Joint Genome Institute"/>
            <person name="Sierra-Patev S."/>
            <person name="Min B."/>
            <person name="Naranjo-Ortiz M."/>
            <person name="Looney B."/>
            <person name="Konkel Z."/>
            <person name="Slot J.C."/>
            <person name="Sakamoto Y."/>
            <person name="Steenwyk J.L."/>
            <person name="Rokas A."/>
            <person name="Carro J."/>
            <person name="Camarero S."/>
            <person name="Ferreira P."/>
            <person name="Molpeceres G."/>
            <person name="Ruiz-Duenas F.J."/>
            <person name="Serrano A."/>
            <person name="Henrissat B."/>
            <person name="Drula E."/>
            <person name="Hughes K.W."/>
            <person name="Mata J.L."/>
            <person name="Ishikawa N.K."/>
            <person name="Vargas-Isla R."/>
            <person name="Ushijima S."/>
            <person name="Smith C.A."/>
            <person name="Ahrendt S."/>
            <person name="Andreopoulos W."/>
            <person name="He G."/>
            <person name="Labutti K."/>
            <person name="Lipzen A."/>
            <person name="Ng V."/>
            <person name="Riley R."/>
            <person name="Sandor L."/>
            <person name="Barry K."/>
            <person name="Martinez A.T."/>
            <person name="Xiao Y."/>
            <person name="Gibbons J.G."/>
            <person name="Terashima K."/>
            <person name="Grigoriev I.V."/>
            <person name="Hibbett D.S."/>
        </authorList>
    </citation>
    <scope>NUCLEOTIDE SEQUENCE</scope>
    <source>
        <strain evidence="1">TMI1499</strain>
    </source>
</reference>
<keyword evidence="2" id="KW-1185">Reference proteome</keyword>